<evidence type="ECO:0000313" key="9">
    <source>
        <dbReference type="EMBL" id="MFC4364160.1"/>
    </source>
</evidence>
<evidence type="ECO:0000256" key="5">
    <source>
        <dbReference type="ARBA" id="ARBA00022837"/>
    </source>
</evidence>
<sequence>MPSLLMNFSKKVRTLTFVATRGLACFMAMATTQAVQAVDLAQIPLFLSQPVVPIVMLNMSNDHQLYFKAYDDYSDLDGDGFIETTYTHTNSYYGYFDSNKCYEYNSGVFEPRNMVDASGYCNAAGVSNQWQGNFLNWATMTRVDAVRKILYGGMRSTDSTTETILERSFLPQDAHAFAKHYAGSDVARLTPFTTVTTGNPTSTGNGLTICNSTEPASRNQKSQTVTDAPRMSVVKGNYSLWASNERWQCRWGHGTNDNNSALSGIFAHTSSPTKSSTNGVDRDLTVRVKVCDAAFPEENCRAYASGALKPAGLLQEYGEEGRIHFGLLTGSYGKNKSGGVLRKNVGSMADEINVATGQFLAAPSGGSIVATLNAMRIYGYDFNGGTYHESGTNDDNCSWGLSGFTNGRCSNWGNPQAEIYAESLSYLAGGSANFATNDSTRLTGLTTATWADPLSADNYCAPLSIIQFNASTISYDGDEGTTLIPTATANSWTNAIGVAEGLVGETAFVGNSGAVNNSLCTAKVLGNLSDVRGTCPDSPRLDGSYLMAGLAYFARTNDLRAGNSAGNQGTQKVFTYGVALAPAVPQVRLTVPGGNNVVSILPACRNSSIPNGGGNCALVDFKVVAQVETATTKSGRLYVNWEDSEQGGDFDQDMWGIIDYQLTASTLTVTTDVIADSTPNKMGFGYVISGTESDGFKVRSGIDNFTFSYLEGGVSTGCTNCTTANPAVTSTYIVGTSSGVNIPPPLYYASKWGGFKDNPDGSPRTTPVINAEPETYFYAQNPAELAEDLGEVLSSVAAGVGAASSVATSSTRLGTDTTLFQAKFSSLDWSGTLSALALNADGEVTGTRWVSEVDAPLPAPASRNIFTYTGSNGVQFNWGNLTTAQQAILNDADSRGAERVDWVRGTSVIGMRDRPARILGDIVNSNPVFAGKRDYRFDRLSAALGGTSYAAFVTAKQSRADVLYVSANDGMLHAFRASDGRELFSYIPSKVYPQLLKMSQPNYGSASNPHEYSVNGQVVVGDVYVGGSWKTILVGAYGAGARGIFALDVSNPESFSASDVLFEFDETDDPLIGNILGELTIAPVNDRWTVIFGNGYNGAGERAALFVVDLADPTNSLYTKSIVVDNSGSNGLAPPALLASGNGNILYAYAGDLQGRVWKFSLSGPASSWAMDYRLFSAVDGNGQVQAITASPVLGLKSISTGQAGVMVYVGTGRYLLSSDNAVGTTVNSMYALADYGATIPDRSSLFAKTIATETATSRSISGDDNSWYTSTPVKSGWYLDLQTPSVAAVSGERIFSKAQLVYDRLIFSTFISAQEACGFGGSGWLMEVAGVGDRYVDHSVFVDGGMKLDSAVMSLSPILTLGDKAWTNLNKITGELETLEGSLPSDSVGRMSWRQLQ</sequence>
<evidence type="ECO:0000256" key="3">
    <source>
        <dbReference type="ARBA" id="ARBA00022558"/>
    </source>
</evidence>
<evidence type="ECO:0000313" key="10">
    <source>
        <dbReference type="Proteomes" id="UP001595840"/>
    </source>
</evidence>
<evidence type="ECO:0000256" key="4">
    <source>
        <dbReference type="ARBA" id="ARBA00022723"/>
    </source>
</evidence>
<protein>
    <submittedName>
        <fullName evidence="9">Pilus assembly protein</fullName>
    </submittedName>
</protein>
<accession>A0ABV8V8B7</accession>
<keyword evidence="6" id="KW-0281">Fimbrium</keyword>
<dbReference type="EMBL" id="JBHSCX010000021">
    <property type="protein sequence ID" value="MFC4364160.1"/>
    <property type="molecule type" value="Genomic_DNA"/>
</dbReference>
<evidence type="ECO:0000256" key="6">
    <source>
        <dbReference type="ARBA" id="ARBA00023263"/>
    </source>
</evidence>
<comment type="caution">
    <text evidence="9">The sequence shown here is derived from an EMBL/GenBank/DDBJ whole genome shotgun (WGS) entry which is preliminary data.</text>
</comment>
<feature type="chain" id="PRO_5046791817" evidence="7">
    <location>
        <begin position="38"/>
        <end position="1398"/>
    </location>
</feature>
<proteinExistence type="inferred from homology"/>
<evidence type="ECO:0000256" key="1">
    <source>
        <dbReference type="ARBA" id="ARBA00004561"/>
    </source>
</evidence>
<comment type="subcellular location">
    <subcellularLocation>
        <location evidence="1">Fimbrium</location>
    </subcellularLocation>
</comment>
<dbReference type="InterPro" id="IPR008707">
    <property type="entry name" value="B-propeller_PilY1"/>
</dbReference>
<keyword evidence="10" id="KW-1185">Reference proteome</keyword>
<dbReference type="InterPro" id="IPR011047">
    <property type="entry name" value="Quinoprotein_ADH-like_sf"/>
</dbReference>
<dbReference type="Proteomes" id="UP001595840">
    <property type="component" value="Unassembled WGS sequence"/>
</dbReference>
<keyword evidence="4" id="KW-0479">Metal-binding</keyword>
<keyword evidence="5" id="KW-0106">Calcium</keyword>
<dbReference type="Pfam" id="PF05567">
    <property type="entry name" value="T4P_PilY1"/>
    <property type="match status" value="1"/>
</dbReference>
<evidence type="ECO:0000256" key="2">
    <source>
        <dbReference type="ARBA" id="ARBA00008387"/>
    </source>
</evidence>
<reference evidence="10" key="1">
    <citation type="journal article" date="2019" name="Int. J. Syst. Evol. Microbiol.">
        <title>The Global Catalogue of Microorganisms (GCM) 10K type strain sequencing project: providing services to taxonomists for standard genome sequencing and annotation.</title>
        <authorList>
            <consortium name="The Broad Institute Genomics Platform"/>
            <consortium name="The Broad Institute Genome Sequencing Center for Infectious Disease"/>
            <person name="Wu L."/>
            <person name="Ma J."/>
        </authorList>
    </citation>
    <scope>NUCLEOTIDE SEQUENCE [LARGE SCALE GENOMIC DNA]</scope>
    <source>
        <strain evidence="10">CECT 8570</strain>
    </source>
</reference>
<feature type="signal peptide" evidence="7">
    <location>
        <begin position="1"/>
        <end position="37"/>
    </location>
</feature>
<evidence type="ECO:0000256" key="7">
    <source>
        <dbReference type="SAM" id="SignalP"/>
    </source>
</evidence>
<gene>
    <name evidence="9" type="ORF">ACFOX3_17745</name>
</gene>
<feature type="domain" description="PilY1 beta-propeller" evidence="8">
    <location>
        <begin position="919"/>
        <end position="1234"/>
    </location>
</feature>
<keyword evidence="7" id="KW-0732">Signal</keyword>
<dbReference type="SUPFAM" id="SSF50998">
    <property type="entry name" value="Quinoprotein alcohol dehydrogenase-like"/>
    <property type="match status" value="1"/>
</dbReference>
<name>A0ABV8V8B7_9GAMM</name>
<comment type="similarity">
    <text evidence="2">Belongs to the PilY1 family.</text>
</comment>
<dbReference type="RefSeq" id="WP_290262573.1">
    <property type="nucleotide sequence ID" value="NZ_JAUFQG010000004.1"/>
</dbReference>
<keyword evidence="3" id="KW-1029">Fimbrium biogenesis</keyword>
<evidence type="ECO:0000259" key="8">
    <source>
        <dbReference type="Pfam" id="PF05567"/>
    </source>
</evidence>
<organism evidence="9 10">
    <name type="scientific">Simiduia curdlanivorans</name>
    <dbReference type="NCBI Taxonomy" id="1492769"/>
    <lineage>
        <taxon>Bacteria</taxon>
        <taxon>Pseudomonadati</taxon>
        <taxon>Pseudomonadota</taxon>
        <taxon>Gammaproteobacteria</taxon>
        <taxon>Cellvibrionales</taxon>
        <taxon>Cellvibrionaceae</taxon>
        <taxon>Simiduia</taxon>
    </lineage>
</organism>